<evidence type="ECO:0000256" key="1">
    <source>
        <dbReference type="SAM" id="Phobius"/>
    </source>
</evidence>
<feature type="transmembrane region" description="Helical" evidence="1">
    <location>
        <begin position="18"/>
        <end position="38"/>
    </location>
</feature>
<feature type="transmembrane region" description="Helical" evidence="1">
    <location>
        <begin position="162"/>
        <end position="185"/>
    </location>
</feature>
<name>A0A2A4T0Y1_9DELT</name>
<accession>A0A2A4T0Y1</accession>
<reference evidence="3" key="1">
    <citation type="submission" date="2017-08" db="EMBL/GenBank/DDBJ databases">
        <title>A dynamic microbial community with high functional redundancy inhabits the cold, oxic subseafloor aquifer.</title>
        <authorList>
            <person name="Tully B.J."/>
            <person name="Wheat C.G."/>
            <person name="Glazer B.T."/>
            <person name="Huber J.A."/>
        </authorList>
    </citation>
    <scope>NUCLEOTIDE SEQUENCE [LARGE SCALE GENOMIC DNA]</scope>
</reference>
<keyword evidence="1" id="KW-0472">Membrane</keyword>
<protein>
    <submittedName>
        <fullName evidence="2">Uncharacterized protein</fullName>
    </submittedName>
</protein>
<sequence length="206" mass="23685">MNKINELVEYINNANPSAIALMIFLGLFFNFKSIVEFLDSRKKVKISKLEEALKNENLKGLDKELLENELTKEHFKVTIGLDVEKEFREAIIKIFKKTKGELAFKHFQRALFHMEYRDNELSIKISIYDNFSFYYNLLVGISFSIIGLTLFAYGVLTFSTTSFISILGLSLLVIGIGIFSLHELFPIISAKKVLKELEKQKELIGD</sequence>
<keyword evidence="1" id="KW-0812">Transmembrane</keyword>
<keyword evidence="1" id="KW-1133">Transmembrane helix</keyword>
<proteinExistence type="predicted"/>
<organism evidence="2 3">
    <name type="scientific">SAR324 cluster bacterium</name>
    <dbReference type="NCBI Taxonomy" id="2024889"/>
    <lineage>
        <taxon>Bacteria</taxon>
        <taxon>Deltaproteobacteria</taxon>
        <taxon>SAR324 cluster</taxon>
    </lineage>
</organism>
<gene>
    <name evidence="2" type="ORF">COB67_08850</name>
</gene>
<dbReference type="Proteomes" id="UP000218113">
    <property type="component" value="Unassembled WGS sequence"/>
</dbReference>
<feature type="transmembrane region" description="Helical" evidence="1">
    <location>
        <begin position="133"/>
        <end position="156"/>
    </location>
</feature>
<evidence type="ECO:0000313" key="3">
    <source>
        <dbReference type="Proteomes" id="UP000218113"/>
    </source>
</evidence>
<comment type="caution">
    <text evidence="2">The sequence shown here is derived from an EMBL/GenBank/DDBJ whole genome shotgun (WGS) entry which is preliminary data.</text>
</comment>
<dbReference type="AlphaFoldDB" id="A0A2A4T0Y1"/>
<evidence type="ECO:0000313" key="2">
    <source>
        <dbReference type="EMBL" id="PCI27253.1"/>
    </source>
</evidence>
<dbReference type="EMBL" id="NVSR01000066">
    <property type="protein sequence ID" value="PCI27253.1"/>
    <property type="molecule type" value="Genomic_DNA"/>
</dbReference>